<organism evidence="1 2">
    <name type="scientific">Golovinomyces cichoracearum</name>
    <dbReference type="NCBI Taxonomy" id="62708"/>
    <lineage>
        <taxon>Eukaryota</taxon>
        <taxon>Fungi</taxon>
        <taxon>Dikarya</taxon>
        <taxon>Ascomycota</taxon>
        <taxon>Pezizomycotina</taxon>
        <taxon>Leotiomycetes</taxon>
        <taxon>Erysiphales</taxon>
        <taxon>Erysiphaceae</taxon>
        <taxon>Golovinomyces</taxon>
    </lineage>
</organism>
<evidence type="ECO:0000313" key="1">
    <source>
        <dbReference type="EMBL" id="RKF60948.1"/>
    </source>
</evidence>
<sequence length="86" mass="10035">MVTNQTSLVLKLSAPFVIIKTKGRMSKNLMIKPSKVYWSALMKTFTKYIIRSSRDQFGYAMSIFWRINLFPPHLKSCTSQALSRWD</sequence>
<evidence type="ECO:0000313" key="2">
    <source>
        <dbReference type="Proteomes" id="UP000285405"/>
    </source>
</evidence>
<accession>A0A420HU28</accession>
<proteinExistence type="predicted"/>
<protein>
    <submittedName>
        <fullName evidence="1">Uncharacterized protein</fullName>
    </submittedName>
</protein>
<name>A0A420HU28_9PEZI</name>
<reference evidence="1 2" key="1">
    <citation type="journal article" date="2018" name="BMC Genomics">
        <title>Comparative genome analyses reveal sequence features reflecting distinct modes of host-adaptation between dicot and monocot powdery mildew.</title>
        <authorList>
            <person name="Wu Y."/>
            <person name="Ma X."/>
            <person name="Pan Z."/>
            <person name="Kale S.D."/>
            <person name="Song Y."/>
            <person name="King H."/>
            <person name="Zhang Q."/>
            <person name="Presley C."/>
            <person name="Deng X."/>
            <person name="Wei C.I."/>
            <person name="Xiao S."/>
        </authorList>
    </citation>
    <scope>NUCLEOTIDE SEQUENCE [LARGE SCALE GENOMIC DNA]</scope>
    <source>
        <strain evidence="1">UCSC1</strain>
    </source>
</reference>
<dbReference type="AlphaFoldDB" id="A0A420HU28"/>
<dbReference type="Proteomes" id="UP000285405">
    <property type="component" value="Unassembled WGS sequence"/>
</dbReference>
<gene>
    <name evidence="1" type="ORF">GcC1_161015</name>
</gene>
<comment type="caution">
    <text evidence="1">The sequence shown here is derived from an EMBL/GenBank/DDBJ whole genome shotgun (WGS) entry which is preliminary data.</text>
</comment>
<dbReference type="EMBL" id="MCBR01016105">
    <property type="protein sequence ID" value="RKF60948.1"/>
    <property type="molecule type" value="Genomic_DNA"/>
</dbReference>